<comment type="caution">
    <text evidence="1">The sequence shown here is derived from an EMBL/GenBank/DDBJ whole genome shotgun (WGS) entry which is preliminary data.</text>
</comment>
<gene>
    <name evidence="1" type="ORF">A2799_02590</name>
</gene>
<accession>A0A1F7GLF1</accession>
<reference evidence="1 2" key="1">
    <citation type="journal article" date="2016" name="Nat. Commun.">
        <title>Thousands of microbial genomes shed light on interconnected biogeochemical processes in an aquifer system.</title>
        <authorList>
            <person name="Anantharaman K."/>
            <person name="Brown C.T."/>
            <person name="Hug L.A."/>
            <person name="Sharon I."/>
            <person name="Castelle C.J."/>
            <person name="Probst A.J."/>
            <person name="Thomas B.C."/>
            <person name="Singh A."/>
            <person name="Wilkins M.J."/>
            <person name="Karaoz U."/>
            <person name="Brodie E.L."/>
            <person name="Williams K.H."/>
            <person name="Hubbard S.S."/>
            <person name="Banfield J.F."/>
        </authorList>
    </citation>
    <scope>NUCLEOTIDE SEQUENCE [LARGE SCALE GENOMIC DNA]</scope>
</reference>
<dbReference type="Proteomes" id="UP000176850">
    <property type="component" value="Unassembled WGS sequence"/>
</dbReference>
<sequence>MKKNDFSFGRCTDCPACRAMTLAEDQDREISVVELKISFEKRKEESGEIDWDIGDDGEML</sequence>
<dbReference type="EMBL" id="MFZH01000012">
    <property type="protein sequence ID" value="OGK19382.1"/>
    <property type="molecule type" value="Genomic_DNA"/>
</dbReference>
<name>A0A1F7GLF1_9BACT</name>
<protein>
    <submittedName>
        <fullName evidence="1">Uncharacterized protein</fullName>
    </submittedName>
</protein>
<proteinExistence type="predicted"/>
<evidence type="ECO:0000313" key="1">
    <source>
        <dbReference type="EMBL" id="OGK19382.1"/>
    </source>
</evidence>
<dbReference type="AlphaFoldDB" id="A0A1F7GLF1"/>
<organism evidence="1 2">
    <name type="scientific">Candidatus Roizmanbacteria bacterium RIFCSPHIGHO2_01_FULL_39_24</name>
    <dbReference type="NCBI Taxonomy" id="1802032"/>
    <lineage>
        <taxon>Bacteria</taxon>
        <taxon>Candidatus Roizmaniibacteriota</taxon>
    </lineage>
</organism>
<evidence type="ECO:0000313" key="2">
    <source>
        <dbReference type="Proteomes" id="UP000176850"/>
    </source>
</evidence>